<gene>
    <name evidence="2" type="ORF">BD310DRAFT_914683</name>
</gene>
<keyword evidence="3" id="KW-1185">Reference proteome</keyword>
<evidence type="ECO:0000256" key="1">
    <source>
        <dbReference type="SAM" id="Phobius"/>
    </source>
</evidence>
<keyword evidence="1" id="KW-0472">Membrane</keyword>
<accession>A0A4Q9QA40</accession>
<reference evidence="2 3" key="1">
    <citation type="submission" date="2019-01" db="EMBL/GenBank/DDBJ databases">
        <title>Draft genome sequences of three monokaryotic isolates of the white-rot basidiomycete fungus Dichomitus squalens.</title>
        <authorList>
            <consortium name="DOE Joint Genome Institute"/>
            <person name="Lopez S.C."/>
            <person name="Andreopoulos B."/>
            <person name="Pangilinan J."/>
            <person name="Lipzen A."/>
            <person name="Riley R."/>
            <person name="Ahrendt S."/>
            <person name="Ng V."/>
            <person name="Barry K."/>
            <person name="Daum C."/>
            <person name="Grigoriev I.V."/>
            <person name="Hilden K.S."/>
            <person name="Makela M.R."/>
            <person name="de Vries R.P."/>
        </authorList>
    </citation>
    <scope>NUCLEOTIDE SEQUENCE [LARGE SCALE GENOMIC DNA]</scope>
    <source>
        <strain evidence="2 3">CBS 464.89</strain>
    </source>
</reference>
<keyword evidence="1" id="KW-0812">Transmembrane</keyword>
<feature type="transmembrane region" description="Helical" evidence="1">
    <location>
        <begin position="196"/>
        <end position="213"/>
    </location>
</feature>
<name>A0A4Q9QA40_9APHY</name>
<organism evidence="2 3">
    <name type="scientific">Dichomitus squalens</name>
    <dbReference type="NCBI Taxonomy" id="114155"/>
    <lineage>
        <taxon>Eukaryota</taxon>
        <taxon>Fungi</taxon>
        <taxon>Dikarya</taxon>
        <taxon>Basidiomycota</taxon>
        <taxon>Agaricomycotina</taxon>
        <taxon>Agaricomycetes</taxon>
        <taxon>Polyporales</taxon>
        <taxon>Polyporaceae</taxon>
        <taxon>Dichomitus</taxon>
    </lineage>
</organism>
<evidence type="ECO:0000313" key="3">
    <source>
        <dbReference type="Proteomes" id="UP000292082"/>
    </source>
</evidence>
<dbReference type="Proteomes" id="UP000292082">
    <property type="component" value="Unassembled WGS sequence"/>
</dbReference>
<dbReference type="EMBL" id="ML145086">
    <property type="protein sequence ID" value="TBU64449.1"/>
    <property type="molecule type" value="Genomic_DNA"/>
</dbReference>
<evidence type="ECO:0000313" key="2">
    <source>
        <dbReference type="EMBL" id="TBU64449.1"/>
    </source>
</evidence>
<proteinExistence type="predicted"/>
<keyword evidence="1" id="KW-1133">Transmembrane helix</keyword>
<sequence>MMFGYKLITKVDVKWRHRGNISKRKAGGKNSRCIMKVLEDVEGMGAVRSGMSALFAVLTDQLGAIVQRAAHYACARRRSALLQQVAGEDVVARPFADLAHLFTALAEGGGHGGCNRWRASSWIIGEGKVCLGGFLLAARQLVFESFDFALKLIFTIDLRLYQRLEFADLLVQVMYLACTLHLYIRKLLAKLLNLSLILGLEVFVATLKCLNVVERRR</sequence>
<protein>
    <submittedName>
        <fullName evidence="2">Uncharacterized protein</fullName>
    </submittedName>
</protein>
<dbReference type="AlphaFoldDB" id="A0A4Q9QA40"/>